<name>A0A9W8XPL8_9PLEO</name>
<feature type="region of interest" description="Disordered" evidence="1">
    <location>
        <begin position="20"/>
        <end position="89"/>
    </location>
</feature>
<protein>
    <submittedName>
        <fullName evidence="2">Uncharacterized protein</fullName>
    </submittedName>
</protein>
<sequence length="125" mass="12934">MSSGGRLHIPFPRTFLSLNTPIKQSTVGGPSEPTAAPEPQQSGHPFLSNLTNRPAGHRHASVSSVSSVDSITSPAPAPASEPSASPVLKPTLPAFLSLNAKYAAPPKTVAALNDVEPHGFLSNKH</sequence>
<organism evidence="2 3">
    <name type="scientific">Didymosphaeria variabile</name>
    <dbReference type="NCBI Taxonomy" id="1932322"/>
    <lineage>
        <taxon>Eukaryota</taxon>
        <taxon>Fungi</taxon>
        <taxon>Dikarya</taxon>
        <taxon>Ascomycota</taxon>
        <taxon>Pezizomycotina</taxon>
        <taxon>Dothideomycetes</taxon>
        <taxon>Pleosporomycetidae</taxon>
        <taxon>Pleosporales</taxon>
        <taxon>Massarineae</taxon>
        <taxon>Didymosphaeriaceae</taxon>
        <taxon>Didymosphaeria</taxon>
    </lineage>
</organism>
<evidence type="ECO:0000313" key="2">
    <source>
        <dbReference type="EMBL" id="KAJ4354287.1"/>
    </source>
</evidence>
<accession>A0A9W8XPL8</accession>
<feature type="compositionally biased region" description="Polar residues" evidence="1">
    <location>
        <begin position="39"/>
        <end position="52"/>
    </location>
</feature>
<comment type="caution">
    <text evidence="2">The sequence shown here is derived from an EMBL/GenBank/DDBJ whole genome shotgun (WGS) entry which is preliminary data.</text>
</comment>
<evidence type="ECO:0000313" key="3">
    <source>
        <dbReference type="Proteomes" id="UP001140513"/>
    </source>
</evidence>
<dbReference type="AlphaFoldDB" id="A0A9W8XPL8"/>
<dbReference type="RefSeq" id="XP_056072061.1">
    <property type="nucleotide sequence ID" value="XM_056214794.1"/>
</dbReference>
<reference evidence="2" key="1">
    <citation type="submission" date="2022-10" db="EMBL/GenBank/DDBJ databases">
        <title>Tapping the CABI collections for fungal endophytes: first genome assemblies for Collariella, Neodidymelliopsis, Ascochyta clinopodiicola, Didymella pomorum, Didymosphaeria variabile, Neocosmospora piperis and Neocucurbitaria cava.</title>
        <authorList>
            <person name="Hill R."/>
        </authorList>
    </citation>
    <scope>NUCLEOTIDE SEQUENCE</scope>
    <source>
        <strain evidence="2">IMI 356815</strain>
    </source>
</reference>
<gene>
    <name evidence="2" type="ORF">N0V89_006021</name>
</gene>
<dbReference type="Proteomes" id="UP001140513">
    <property type="component" value="Unassembled WGS sequence"/>
</dbReference>
<proteinExistence type="predicted"/>
<evidence type="ECO:0000256" key="1">
    <source>
        <dbReference type="SAM" id="MobiDB-lite"/>
    </source>
</evidence>
<dbReference type="OrthoDB" id="3797248at2759"/>
<keyword evidence="3" id="KW-1185">Reference proteome</keyword>
<feature type="compositionally biased region" description="Low complexity" evidence="1">
    <location>
        <begin position="61"/>
        <end position="86"/>
    </location>
</feature>
<dbReference type="EMBL" id="JAPEUX010000004">
    <property type="protein sequence ID" value="KAJ4354287.1"/>
    <property type="molecule type" value="Genomic_DNA"/>
</dbReference>
<dbReference type="GeneID" id="80909551"/>